<dbReference type="GO" id="GO:0061630">
    <property type="term" value="F:ubiquitin protein ligase activity"/>
    <property type="evidence" value="ECO:0007669"/>
    <property type="project" value="TreeGrafter"/>
</dbReference>
<reference evidence="6" key="1">
    <citation type="journal article" date="2017" name="Nat. Ecol. Evol.">
        <title>Genome expansion and lineage-specific genetic innovations in the forest pathogenic fungi Armillaria.</title>
        <authorList>
            <person name="Sipos G."/>
            <person name="Prasanna A.N."/>
            <person name="Walter M.C."/>
            <person name="O'Connor E."/>
            <person name="Balint B."/>
            <person name="Krizsan K."/>
            <person name="Kiss B."/>
            <person name="Hess J."/>
            <person name="Varga T."/>
            <person name="Slot J."/>
            <person name="Riley R."/>
            <person name="Boka B."/>
            <person name="Rigling D."/>
            <person name="Barry K."/>
            <person name="Lee J."/>
            <person name="Mihaltcheva S."/>
            <person name="LaButti K."/>
            <person name="Lipzen A."/>
            <person name="Waldron R."/>
            <person name="Moloney N.M."/>
            <person name="Sperisen C."/>
            <person name="Kredics L."/>
            <person name="Vagvoelgyi C."/>
            <person name="Patrignani A."/>
            <person name="Fitzpatrick D."/>
            <person name="Nagy I."/>
            <person name="Doyle S."/>
            <person name="Anderson J.B."/>
            <person name="Grigoriev I.V."/>
            <person name="Gueldener U."/>
            <person name="Muensterkoetter M."/>
            <person name="Nagy L.G."/>
        </authorList>
    </citation>
    <scope>NUCLEOTIDE SEQUENCE [LARGE SCALE GENOMIC DNA]</scope>
    <source>
        <strain evidence="6">28-4</strain>
    </source>
</reference>
<dbReference type="InterPro" id="IPR045134">
    <property type="entry name" value="UHRF1/2-like"/>
</dbReference>
<dbReference type="InterPro" id="IPR036987">
    <property type="entry name" value="SRA-YDG_sf"/>
</dbReference>
<dbReference type="EMBL" id="KZ293417">
    <property type="protein sequence ID" value="PBK75343.1"/>
    <property type="molecule type" value="Genomic_DNA"/>
</dbReference>
<keyword evidence="1 2" id="KW-0539">Nucleus</keyword>
<dbReference type="Pfam" id="PF02182">
    <property type="entry name" value="SAD_SRA"/>
    <property type="match status" value="1"/>
</dbReference>
<dbReference type="Proteomes" id="UP000218334">
    <property type="component" value="Unassembled WGS sequence"/>
</dbReference>
<dbReference type="PANTHER" id="PTHR14140">
    <property type="entry name" value="E3 UBIQUITIN-PROTEIN LIGASE UHRF-RELATED"/>
    <property type="match status" value="1"/>
</dbReference>
<feature type="region of interest" description="Disordered" evidence="3">
    <location>
        <begin position="218"/>
        <end position="241"/>
    </location>
</feature>
<organism evidence="5 6">
    <name type="scientific">Armillaria solidipes</name>
    <dbReference type="NCBI Taxonomy" id="1076256"/>
    <lineage>
        <taxon>Eukaryota</taxon>
        <taxon>Fungi</taxon>
        <taxon>Dikarya</taxon>
        <taxon>Basidiomycota</taxon>
        <taxon>Agaricomycotina</taxon>
        <taxon>Agaricomycetes</taxon>
        <taxon>Agaricomycetidae</taxon>
        <taxon>Agaricales</taxon>
        <taxon>Marasmiineae</taxon>
        <taxon>Physalacriaceae</taxon>
        <taxon>Armillaria</taxon>
    </lineage>
</organism>
<dbReference type="Gene3D" id="2.30.280.10">
    <property type="entry name" value="SRA-YDG"/>
    <property type="match status" value="1"/>
</dbReference>
<protein>
    <recommendedName>
        <fullName evidence="4">YDG domain-containing protein</fullName>
    </recommendedName>
</protein>
<evidence type="ECO:0000259" key="4">
    <source>
        <dbReference type="PROSITE" id="PS51015"/>
    </source>
</evidence>
<dbReference type="GO" id="GO:0005634">
    <property type="term" value="C:nucleus"/>
    <property type="evidence" value="ECO:0007669"/>
    <property type="project" value="UniProtKB-SubCell"/>
</dbReference>
<gene>
    <name evidence="5" type="ORF">ARMSODRAFT_386370</name>
</gene>
<dbReference type="SMART" id="SM00466">
    <property type="entry name" value="SRA"/>
    <property type="match status" value="1"/>
</dbReference>
<dbReference type="GO" id="GO:0016567">
    <property type="term" value="P:protein ubiquitination"/>
    <property type="evidence" value="ECO:0007669"/>
    <property type="project" value="TreeGrafter"/>
</dbReference>
<name>A0A2H3CGS0_9AGAR</name>
<sequence>MIYTEEAFRFKKTRKFGKEEMRIVKDYRNLDVDKPKEREGCRKPVADPGTVGEIEGQPVGTRYMDRMTALEAGVHGGLRRGIYSYKGSARSVVLSDGYEEFNKDKGDRIRLCGEGGWSKDGKMQVKNQEYTHGNRALQKTMELDQPVRVIRGYRLHSKYAPNNGFRYDGLYKVTACYQKWDENGYKIILFKLERLPGQLPIGTRGKFWTYPKSDAPAEISEPAKVPEPSAPKKSLFPTRPKLPSFNKSKTSSYTLPANWQQVALNQSYPTHLNSDSGARLSPVPAVKVENYCDDTLQYPVKAESPVIAASSIPLLQYPEVDVKVVGTRESADNPSPPLRVKVESPPPVRKRSGSTLSDPLPRKRQKLSDAPRAKLSTTPRVKAESSPPSSLYERGLPKRKYSDMEDCG</sequence>
<dbReference type="PROSITE" id="PS51015">
    <property type="entry name" value="YDG"/>
    <property type="match status" value="1"/>
</dbReference>
<dbReference type="AlphaFoldDB" id="A0A2H3CGS0"/>
<dbReference type="InterPro" id="IPR003105">
    <property type="entry name" value="SRA_YDG"/>
</dbReference>
<evidence type="ECO:0000256" key="3">
    <source>
        <dbReference type="SAM" id="MobiDB-lite"/>
    </source>
</evidence>
<dbReference type="PANTHER" id="PTHR14140:SF27">
    <property type="entry name" value="OS04G0289800 PROTEIN"/>
    <property type="match status" value="1"/>
</dbReference>
<feature type="region of interest" description="Disordered" evidence="3">
    <location>
        <begin position="328"/>
        <end position="408"/>
    </location>
</feature>
<evidence type="ECO:0000313" key="5">
    <source>
        <dbReference type="EMBL" id="PBK75343.1"/>
    </source>
</evidence>
<feature type="domain" description="YDG" evidence="4">
    <location>
        <begin position="52"/>
        <end position="194"/>
    </location>
</feature>
<dbReference type="STRING" id="1076256.A0A2H3CGS0"/>
<accession>A0A2H3CGS0</accession>
<proteinExistence type="predicted"/>
<comment type="subcellular location">
    <subcellularLocation>
        <location evidence="2">Nucleus</location>
    </subcellularLocation>
</comment>
<evidence type="ECO:0000313" key="6">
    <source>
        <dbReference type="Proteomes" id="UP000218334"/>
    </source>
</evidence>
<dbReference type="GO" id="GO:0044027">
    <property type="term" value="P:negative regulation of gene expression via chromosomal CpG island methylation"/>
    <property type="evidence" value="ECO:0007669"/>
    <property type="project" value="TreeGrafter"/>
</dbReference>
<keyword evidence="6" id="KW-1185">Reference proteome</keyword>
<evidence type="ECO:0000256" key="1">
    <source>
        <dbReference type="ARBA" id="ARBA00023242"/>
    </source>
</evidence>
<dbReference type="InterPro" id="IPR015947">
    <property type="entry name" value="PUA-like_sf"/>
</dbReference>
<evidence type="ECO:0000256" key="2">
    <source>
        <dbReference type="PROSITE-ProRule" id="PRU00358"/>
    </source>
</evidence>
<dbReference type="SUPFAM" id="SSF88697">
    <property type="entry name" value="PUA domain-like"/>
    <property type="match status" value="1"/>
</dbReference>